<keyword evidence="8" id="KW-0479">Metal-binding</keyword>
<gene>
    <name evidence="19" type="ORF">OC842_003075</name>
</gene>
<dbReference type="InterPro" id="IPR013483">
    <property type="entry name" value="MoaA"/>
</dbReference>
<keyword evidence="11" id="KW-0411">Iron-sulfur</keyword>
<dbReference type="InterPro" id="IPR002820">
    <property type="entry name" value="Mopterin_CF_biosynth-C_dom"/>
</dbReference>
<feature type="region of interest" description="Disordered" evidence="16">
    <location>
        <begin position="504"/>
        <end position="555"/>
    </location>
</feature>
<dbReference type="SMART" id="SM00729">
    <property type="entry name" value="Elp3"/>
    <property type="match status" value="1"/>
</dbReference>
<feature type="compositionally biased region" description="Polar residues" evidence="16">
    <location>
        <begin position="509"/>
        <end position="525"/>
    </location>
</feature>
<evidence type="ECO:0000259" key="18">
    <source>
        <dbReference type="PROSITE" id="PS51918"/>
    </source>
</evidence>
<comment type="similarity">
    <text evidence="4">In the N-terminal section; belongs to the radical SAM superfamily. MoaA family.</text>
</comment>
<comment type="caution">
    <text evidence="19">The sequence shown here is derived from an EMBL/GenBank/DDBJ whole genome shotgun (WGS) entry which is preliminary data.</text>
</comment>
<feature type="region of interest" description="Disordered" evidence="16">
    <location>
        <begin position="721"/>
        <end position="756"/>
    </location>
</feature>
<dbReference type="SUPFAM" id="SSF102114">
    <property type="entry name" value="Radical SAM enzymes"/>
    <property type="match status" value="1"/>
</dbReference>
<dbReference type="SFLD" id="SFLDG01067">
    <property type="entry name" value="SPASM/twitch_domain_containing"/>
    <property type="match status" value="1"/>
</dbReference>
<dbReference type="EMBL" id="JAPDMQ010000144">
    <property type="protein sequence ID" value="KAK0533113.1"/>
    <property type="molecule type" value="Genomic_DNA"/>
</dbReference>
<dbReference type="Pfam" id="PF01967">
    <property type="entry name" value="MoaC"/>
    <property type="match status" value="2"/>
</dbReference>
<comment type="pathway">
    <text evidence="2">Cofactor biosynthesis; molybdopterin biosynthesis.</text>
</comment>
<dbReference type="SFLD" id="SFLDS00029">
    <property type="entry name" value="Radical_SAM"/>
    <property type="match status" value="1"/>
</dbReference>
<evidence type="ECO:0000313" key="20">
    <source>
        <dbReference type="Proteomes" id="UP001176521"/>
    </source>
</evidence>
<feature type="region of interest" description="Disordered" evidence="16">
    <location>
        <begin position="42"/>
        <end position="89"/>
    </location>
</feature>
<dbReference type="Pfam" id="PF04055">
    <property type="entry name" value="Radical_SAM"/>
    <property type="match status" value="1"/>
</dbReference>
<keyword evidence="14" id="KW-0456">Lyase</keyword>
<dbReference type="NCBIfam" id="TIGR02666">
    <property type="entry name" value="moaA"/>
    <property type="match status" value="1"/>
</dbReference>
<keyword evidence="13" id="KW-0501">Molybdenum cofactor biosynthesis</keyword>
<feature type="compositionally biased region" description="Polar residues" evidence="16">
    <location>
        <begin position="735"/>
        <end position="747"/>
    </location>
</feature>
<comment type="catalytic activity">
    <reaction evidence="15">
        <text>GTP + AH2 + S-adenosyl-L-methionine = (8S)-3',8-cyclo-7,8-dihydroguanosine 5'-triphosphate + 5'-deoxyadenosine + L-methionine + A + H(+)</text>
        <dbReference type="Rhea" id="RHEA:49576"/>
        <dbReference type="ChEBI" id="CHEBI:13193"/>
        <dbReference type="ChEBI" id="CHEBI:15378"/>
        <dbReference type="ChEBI" id="CHEBI:17319"/>
        <dbReference type="ChEBI" id="CHEBI:17499"/>
        <dbReference type="ChEBI" id="CHEBI:37565"/>
        <dbReference type="ChEBI" id="CHEBI:57844"/>
        <dbReference type="ChEBI" id="CHEBI:59789"/>
        <dbReference type="ChEBI" id="CHEBI:131766"/>
        <dbReference type="EC" id="4.1.99.22"/>
    </reaction>
</comment>
<dbReference type="GO" id="GO:0051539">
    <property type="term" value="F:4 iron, 4 sulfur cluster binding"/>
    <property type="evidence" value="ECO:0007669"/>
    <property type="project" value="UniProtKB-KW"/>
</dbReference>
<feature type="chain" id="PRO_5042996132" description="GTP 3',8-cyclase" evidence="17">
    <location>
        <begin position="25"/>
        <end position="828"/>
    </location>
</feature>
<keyword evidence="20" id="KW-1185">Reference proteome</keyword>
<evidence type="ECO:0000256" key="15">
    <source>
        <dbReference type="ARBA" id="ARBA00048697"/>
    </source>
</evidence>
<evidence type="ECO:0000256" key="1">
    <source>
        <dbReference type="ARBA" id="ARBA00001966"/>
    </source>
</evidence>
<evidence type="ECO:0000256" key="7">
    <source>
        <dbReference type="ARBA" id="ARBA00022691"/>
    </source>
</evidence>
<keyword evidence="9" id="KW-0547">Nucleotide-binding</keyword>
<keyword evidence="10" id="KW-0408">Iron</keyword>
<dbReference type="AlphaFoldDB" id="A0AAN6GC43"/>
<dbReference type="InterPro" id="IPR010505">
    <property type="entry name" value="MoaA_twitch"/>
</dbReference>
<evidence type="ECO:0000256" key="4">
    <source>
        <dbReference type="ARBA" id="ARBA00009862"/>
    </source>
</evidence>
<keyword evidence="17" id="KW-0732">Signal</keyword>
<reference evidence="19" key="1">
    <citation type="journal article" date="2023" name="PhytoFront">
        <title>Draft Genome Resources of Seven Strains of Tilletia horrida, Causal Agent of Kernel Smut of Rice.</title>
        <authorList>
            <person name="Khanal S."/>
            <person name="Antony Babu S."/>
            <person name="Zhou X.G."/>
        </authorList>
    </citation>
    <scope>NUCLEOTIDE SEQUENCE</scope>
    <source>
        <strain evidence="19">TX3</strain>
    </source>
</reference>
<dbReference type="InterPro" id="IPR058240">
    <property type="entry name" value="rSAM_sf"/>
</dbReference>
<dbReference type="Gene3D" id="3.30.70.640">
    <property type="entry name" value="Molybdopterin cofactor biosynthesis C (MoaC) domain"/>
    <property type="match status" value="1"/>
</dbReference>
<evidence type="ECO:0000256" key="2">
    <source>
        <dbReference type="ARBA" id="ARBA00005046"/>
    </source>
</evidence>
<dbReference type="Gene3D" id="3.20.20.70">
    <property type="entry name" value="Aldolase class I"/>
    <property type="match status" value="1"/>
</dbReference>
<dbReference type="PROSITE" id="PS01305">
    <property type="entry name" value="MOAA_NIFB_PQQE"/>
    <property type="match status" value="1"/>
</dbReference>
<dbReference type="PROSITE" id="PS51918">
    <property type="entry name" value="RADICAL_SAM"/>
    <property type="match status" value="1"/>
</dbReference>
<comment type="cofactor">
    <cofactor evidence="1">
        <name>[4Fe-4S] cluster</name>
        <dbReference type="ChEBI" id="CHEBI:49883"/>
    </cofactor>
</comment>
<organism evidence="19 20">
    <name type="scientific">Tilletia horrida</name>
    <dbReference type="NCBI Taxonomy" id="155126"/>
    <lineage>
        <taxon>Eukaryota</taxon>
        <taxon>Fungi</taxon>
        <taxon>Dikarya</taxon>
        <taxon>Basidiomycota</taxon>
        <taxon>Ustilaginomycotina</taxon>
        <taxon>Exobasidiomycetes</taxon>
        <taxon>Tilletiales</taxon>
        <taxon>Tilletiaceae</taxon>
        <taxon>Tilletia</taxon>
    </lineage>
</organism>
<dbReference type="CDD" id="cd01335">
    <property type="entry name" value="Radical_SAM"/>
    <property type="match status" value="1"/>
</dbReference>
<dbReference type="SUPFAM" id="SSF55040">
    <property type="entry name" value="Molybdenum cofactor biosynthesis protein C, MoaC"/>
    <property type="match status" value="2"/>
</dbReference>
<evidence type="ECO:0000256" key="14">
    <source>
        <dbReference type="ARBA" id="ARBA00023239"/>
    </source>
</evidence>
<dbReference type="Pfam" id="PF06463">
    <property type="entry name" value="Mob_synth_C"/>
    <property type="match status" value="1"/>
</dbReference>
<comment type="similarity">
    <text evidence="3">In the C-terminal section; belongs to the MoaC family.</text>
</comment>
<dbReference type="InterPro" id="IPR036522">
    <property type="entry name" value="MoaC_sf"/>
</dbReference>
<name>A0AAN6GC43_9BASI</name>
<feature type="compositionally biased region" description="Low complexity" evidence="16">
    <location>
        <begin position="526"/>
        <end position="544"/>
    </location>
</feature>
<dbReference type="InterPro" id="IPR000385">
    <property type="entry name" value="MoaA_NifB_PqqE_Fe-S-bd_CS"/>
</dbReference>
<evidence type="ECO:0000256" key="10">
    <source>
        <dbReference type="ARBA" id="ARBA00023004"/>
    </source>
</evidence>
<evidence type="ECO:0000256" key="17">
    <source>
        <dbReference type="SAM" id="SignalP"/>
    </source>
</evidence>
<proteinExistence type="inferred from homology"/>
<evidence type="ECO:0000256" key="3">
    <source>
        <dbReference type="ARBA" id="ARBA00008484"/>
    </source>
</evidence>
<evidence type="ECO:0000256" key="9">
    <source>
        <dbReference type="ARBA" id="ARBA00022741"/>
    </source>
</evidence>
<evidence type="ECO:0000256" key="11">
    <source>
        <dbReference type="ARBA" id="ARBA00023014"/>
    </source>
</evidence>
<dbReference type="InterPro" id="IPR050105">
    <property type="entry name" value="MoCo_biosynth_MoaA/MoaC"/>
</dbReference>
<feature type="compositionally biased region" description="Low complexity" evidence="16">
    <location>
        <begin position="51"/>
        <end position="86"/>
    </location>
</feature>
<evidence type="ECO:0000256" key="13">
    <source>
        <dbReference type="ARBA" id="ARBA00023150"/>
    </source>
</evidence>
<feature type="domain" description="Radical SAM core" evidence="18">
    <location>
        <begin position="90"/>
        <end position="313"/>
    </location>
</feature>
<keyword evidence="12" id="KW-0342">GTP-binding</keyword>
<dbReference type="EC" id="4.1.99.22" evidence="5"/>
<keyword evidence="7" id="KW-0949">S-adenosyl-L-methionine</keyword>
<keyword evidence="6" id="KW-0004">4Fe-4S</keyword>
<evidence type="ECO:0000256" key="12">
    <source>
        <dbReference type="ARBA" id="ARBA00023134"/>
    </source>
</evidence>
<dbReference type="InterPro" id="IPR013785">
    <property type="entry name" value="Aldolase_TIM"/>
</dbReference>
<evidence type="ECO:0000256" key="8">
    <source>
        <dbReference type="ARBA" id="ARBA00022723"/>
    </source>
</evidence>
<dbReference type="GO" id="GO:0046872">
    <property type="term" value="F:metal ion binding"/>
    <property type="evidence" value="ECO:0007669"/>
    <property type="project" value="UniProtKB-KW"/>
</dbReference>
<evidence type="ECO:0000313" key="19">
    <source>
        <dbReference type="EMBL" id="KAK0533113.1"/>
    </source>
</evidence>
<dbReference type="InterPro" id="IPR007197">
    <property type="entry name" value="rSAM"/>
</dbReference>
<dbReference type="Proteomes" id="UP001176521">
    <property type="component" value="Unassembled WGS sequence"/>
</dbReference>
<sequence>MGPQLWLKHALAAAPASVLAPAHAWTRTASIAAQSFGRQARHGVRCQSTGAASQQEQKPQQQAARGASRAPASVPAPAHADSPSPALRDLHNRQHTYLRISLTERCNLRCLYCMPEEGVALTPSDKLLSQTEIARLGGLFVREGVSKIRLTGGEPTLRADLLGIVESLNELRPLGLRQIGLTSNGIALHRKLPALARAGLTHLNLSLDTLDPFKFEFMTRRRGMDAVMRSLETALELGMESIKLNVVVLKGLNDEQDVLDFVHFTRDRPVAVRFIEYMPFDGNKWQMGKLVTYRQLLDRIQHKFGPLERLQDDDNDTSKGWRVPGFAGSIGFITSMTEHFCGTCNRLRITADGNLKVCLFGNAEVSLRDAMRGTASTSPSSLQRTPATDEQLLDVISAAVKRKHARHAGYGSRSLLARRGMQGGRLTLRSPSNVPAALLSATPAFSSRYAAIRSFASRSVLPQRKRVEGPSAGTNLGNEVDVDDLSDLDFSYEPYFERLGPPPAHLQGPRQSAPISKGFPSSSAVATRTAVRSSAQTASSASAQLTHVDPADRSRARMVDVSDKIPTLRTGTAVGRVYLPQVAMDLIRASEASNSGEIAGKGPVLRTAQLAGIMGAKRTADLIPLCHPLSLTHVDVVLELVEGEGEEEEQRETRALQAQMDEERAALASSEAFLRQATSGAHTFERADGDSSVQSQEDVGFRIEDLIDADQWRGRELDLNELGGNGGGGGLPAATFNTASPSASLSRSPDVDPARERLSSGMGYVQVTCTARTSGPTGVEMEALIGANIACLTVWDMVKAVAGREMWIGDVKVVKKTGGKSGDWEREL</sequence>
<dbReference type="CDD" id="cd21117">
    <property type="entry name" value="Twitch_MoaA"/>
    <property type="match status" value="1"/>
</dbReference>
<dbReference type="GO" id="GO:0061798">
    <property type="term" value="F:GTP 3',8'-cyclase activity"/>
    <property type="evidence" value="ECO:0007669"/>
    <property type="project" value="UniProtKB-EC"/>
</dbReference>
<dbReference type="SFLD" id="SFLDG01383">
    <property type="entry name" value="cyclic_pyranopterin_phosphate"/>
    <property type="match status" value="1"/>
</dbReference>
<evidence type="ECO:0000256" key="5">
    <source>
        <dbReference type="ARBA" id="ARBA00012167"/>
    </source>
</evidence>
<dbReference type="GO" id="GO:0005525">
    <property type="term" value="F:GTP binding"/>
    <property type="evidence" value="ECO:0007669"/>
    <property type="project" value="UniProtKB-KW"/>
</dbReference>
<accession>A0AAN6GC43</accession>
<evidence type="ECO:0000256" key="16">
    <source>
        <dbReference type="SAM" id="MobiDB-lite"/>
    </source>
</evidence>
<dbReference type="GO" id="GO:0061799">
    <property type="term" value="F:cyclic pyranopterin monophosphate synthase activity"/>
    <property type="evidence" value="ECO:0007669"/>
    <property type="project" value="TreeGrafter"/>
</dbReference>
<dbReference type="PANTHER" id="PTHR22960">
    <property type="entry name" value="MOLYBDOPTERIN COFACTOR SYNTHESIS PROTEIN A"/>
    <property type="match status" value="1"/>
</dbReference>
<dbReference type="GO" id="GO:0006777">
    <property type="term" value="P:Mo-molybdopterin cofactor biosynthetic process"/>
    <property type="evidence" value="ECO:0007669"/>
    <property type="project" value="UniProtKB-KW"/>
</dbReference>
<dbReference type="PANTHER" id="PTHR22960:SF0">
    <property type="entry name" value="MOLYBDENUM COFACTOR BIOSYNTHESIS PROTEIN 1"/>
    <property type="match status" value="1"/>
</dbReference>
<protein>
    <recommendedName>
        <fullName evidence="5">GTP 3',8-cyclase</fullName>
        <ecNumber evidence="5">4.1.99.22</ecNumber>
    </recommendedName>
</protein>
<evidence type="ECO:0000256" key="6">
    <source>
        <dbReference type="ARBA" id="ARBA00022485"/>
    </source>
</evidence>
<dbReference type="InterPro" id="IPR006638">
    <property type="entry name" value="Elp3/MiaA/NifB-like_rSAM"/>
</dbReference>
<dbReference type="InterPro" id="IPR040064">
    <property type="entry name" value="MoaA-like"/>
</dbReference>
<feature type="signal peptide" evidence="17">
    <location>
        <begin position="1"/>
        <end position="24"/>
    </location>
</feature>
<dbReference type="SFLD" id="SFLDG01386">
    <property type="entry name" value="main_SPASM_domain-containing"/>
    <property type="match status" value="1"/>
</dbReference>